<dbReference type="EMBL" id="JAUEPU010000005">
    <property type="protein sequence ID" value="KAK0502550.1"/>
    <property type="molecule type" value="Genomic_DNA"/>
</dbReference>
<organism evidence="2 3">
    <name type="scientific">Armillaria luteobubalina</name>
    <dbReference type="NCBI Taxonomy" id="153913"/>
    <lineage>
        <taxon>Eukaryota</taxon>
        <taxon>Fungi</taxon>
        <taxon>Dikarya</taxon>
        <taxon>Basidiomycota</taxon>
        <taxon>Agaricomycotina</taxon>
        <taxon>Agaricomycetes</taxon>
        <taxon>Agaricomycetidae</taxon>
        <taxon>Agaricales</taxon>
        <taxon>Marasmiineae</taxon>
        <taxon>Physalacriaceae</taxon>
        <taxon>Armillaria</taxon>
    </lineage>
</organism>
<dbReference type="Proteomes" id="UP001175228">
    <property type="component" value="Unassembled WGS sequence"/>
</dbReference>
<evidence type="ECO:0000259" key="1">
    <source>
        <dbReference type="PROSITE" id="PS50181"/>
    </source>
</evidence>
<reference evidence="2" key="1">
    <citation type="submission" date="2023-06" db="EMBL/GenBank/DDBJ databases">
        <authorList>
            <consortium name="Lawrence Berkeley National Laboratory"/>
            <person name="Ahrendt S."/>
            <person name="Sahu N."/>
            <person name="Indic B."/>
            <person name="Wong-Bajracharya J."/>
            <person name="Merenyi Z."/>
            <person name="Ke H.-M."/>
            <person name="Monk M."/>
            <person name="Kocsube S."/>
            <person name="Drula E."/>
            <person name="Lipzen A."/>
            <person name="Balint B."/>
            <person name="Henrissat B."/>
            <person name="Andreopoulos B."/>
            <person name="Martin F.M."/>
            <person name="Harder C.B."/>
            <person name="Rigling D."/>
            <person name="Ford K.L."/>
            <person name="Foster G.D."/>
            <person name="Pangilinan J."/>
            <person name="Papanicolaou A."/>
            <person name="Barry K."/>
            <person name="LaButti K."/>
            <person name="Viragh M."/>
            <person name="Koriabine M."/>
            <person name="Yan M."/>
            <person name="Riley R."/>
            <person name="Champramary S."/>
            <person name="Plett K.L."/>
            <person name="Tsai I.J."/>
            <person name="Slot J."/>
            <person name="Sipos G."/>
            <person name="Plett J."/>
            <person name="Nagy L.G."/>
            <person name="Grigoriev I.V."/>
        </authorList>
    </citation>
    <scope>NUCLEOTIDE SEQUENCE</scope>
    <source>
        <strain evidence="2">HWK02</strain>
    </source>
</reference>
<proteinExistence type="predicted"/>
<feature type="domain" description="F-box" evidence="1">
    <location>
        <begin position="96"/>
        <end position="143"/>
    </location>
</feature>
<keyword evidence="3" id="KW-1185">Reference proteome</keyword>
<gene>
    <name evidence="2" type="ORF">EDD18DRAFT_1347169</name>
</gene>
<protein>
    <recommendedName>
        <fullName evidence="1">F-box domain-containing protein</fullName>
    </recommendedName>
</protein>
<dbReference type="InterPro" id="IPR001810">
    <property type="entry name" value="F-box_dom"/>
</dbReference>
<evidence type="ECO:0000313" key="3">
    <source>
        <dbReference type="Proteomes" id="UP001175228"/>
    </source>
</evidence>
<dbReference type="AlphaFoldDB" id="A0AA39QIC2"/>
<sequence length="143" mass="16704">MPLYRSFNFTDMEDEIYRFETGRTPNEILASLNNGSHVYFRYLSDLVASSQLPGSTLKDTVYMSLEPFLTSFIDYWHEFDLDHASPSLLEWDVPLSQSFMDFPDEIKMHIIGTIPCTNLLTLHVVNKRLWELITPITHSQLHF</sequence>
<name>A0AA39QIC2_9AGAR</name>
<comment type="caution">
    <text evidence="2">The sequence shown here is derived from an EMBL/GenBank/DDBJ whole genome shotgun (WGS) entry which is preliminary data.</text>
</comment>
<dbReference type="PROSITE" id="PS50181">
    <property type="entry name" value="FBOX"/>
    <property type="match status" value="1"/>
</dbReference>
<accession>A0AA39QIC2</accession>
<evidence type="ECO:0000313" key="2">
    <source>
        <dbReference type="EMBL" id="KAK0502550.1"/>
    </source>
</evidence>